<dbReference type="Gene3D" id="3.40.50.360">
    <property type="match status" value="1"/>
</dbReference>
<evidence type="ECO:0000313" key="7">
    <source>
        <dbReference type="Proteomes" id="UP001199044"/>
    </source>
</evidence>
<keyword evidence="7" id="KW-1185">Reference proteome</keyword>
<gene>
    <name evidence="6" type="primary">wrbA</name>
    <name evidence="6" type="ORF">LDJ79_02125</name>
</gene>
<reference evidence="7" key="1">
    <citation type="submission" date="2023-07" db="EMBL/GenBank/DDBJ databases">
        <title>Molecular identification of indigenous halophilic bacteria isolated from red sea cost, biodegradation of synthetic dyes and assessment of degraded metabolite toxicity.</title>
        <authorList>
            <person name="Chaieb K."/>
            <person name="Altayb H.N."/>
        </authorList>
    </citation>
    <scope>NUCLEOTIDE SEQUENCE [LARGE SCALE GENOMIC DNA]</scope>
    <source>
        <strain evidence="7">K20</strain>
    </source>
</reference>
<dbReference type="InterPro" id="IPR029039">
    <property type="entry name" value="Flavoprotein-like_sf"/>
</dbReference>
<sequence>MTTTIVVLYYSRHGSTLSIARQIARGVESIPECEAVLRTVEDLSLGSRQYHDPIITLDELKQCDGLALGSPVWFGNMAAALKHFWDQTTALWVNGDLIDKPACVFTSSSTMHGGQETTQNSMMLPLLHHGMMVLGIPYSEPKLHTTERGGTPYGASHVALHKAGTKPTLSGDEIELAQQLGKRIASVAKKLKMVAV</sequence>
<dbReference type="NCBIfam" id="NF002999">
    <property type="entry name" value="PRK03767.1"/>
    <property type="match status" value="1"/>
</dbReference>
<name>A0ABS7YKZ6_9VIBR</name>
<keyword evidence="3" id="KW-0285">Flavoprotein</keyword>
<proteinExistence type="inferred from homology"/>
<dbReference type="InterPro" id="IPR010089">
    <property type="entry name" value="Flavoprotein_WrbA-like"/>
</dbReference>
<dbReference type="Pfam" id="PF03358">
    <property type="entry name" value="FMN_red"/>
    <property type="match status" value="1"/>
</dbReference>
<dbReference type="EC" id="1.6.5.2" evidence="6"/>
<dbReference type="SUPFAM" id="SSF52218">
    <property type="entry name" value="Flavoproteins"/>
    <property type="match status" value="1"/>
</dbReference>
<dbReference type="InterPro" id="IPR001226">
    <property type="entry name" value="Flavodoxin_CS"/>
</dbReference>
<dbReference type="PROSITE" id="PS00201">
    <property type="entry name" value="FLAVODOXIN"/>
    <property type="match status" value="1"/>
</dbReference>
<dbReference type="InterPro" id="IPR008254">
    <property type="entry name" value="Flavodoxin/NO_synth"/>
</dbReference>
<evidence type="ECO:0000256" key="3">
    <source>
        <dbReference type="ARBA" id="ARBA00022630"/>
    </source>
</evidence>
<dbReference type="InterPro" id="IPR005025">
    <property type="entry name" value="FMN_Rdtase-like_dom"/>
</dbReference>
<evidence type="ECO:0000313" key="6">
    <source>
        <dbReference type="EMBL" id="MCA2014889.1"/>
    </source>
</evidence>
<dbReference type="RefSeq" id="WP_225249414.1">
    <property type="nucleotide sequence ID" value="NZ_JAIWIU010000010.1"/>
</dbReference>
<organism evidence="6 7">
    <name type="scientific">Vibrio tritonius</name>
    <dbReference type="NCBI Taxonomy" id="1435069"/>
    <lineage>
        <taxon>Bacteria</taxon>
        <taxon>Pseudomonadati</taxon>
        <taxon>Pseudomonadota</taxon>
        <taxon>Gammaproteobacteria</taxon>
        <taxon>Vibrionales</taxon>
        <taxon>Vibrionaceae</taxon>
        <taxon>Vibrio</taxon>
    </lineage>
</organism>
<keyword evidence="6" id="KW-0560">Oxidoreductase</keyword>
<evidence type="ECO:0000256" key="4">
    <source>
        <dbReference type="ARBA" id="ARBA00022643"/>
    </source>
</evidence>
<dbReference type="NCBIfam" id="TIGR01755">
    <property type="entry name" value="flav_wrbA"/>
    <property type="match status" value="1"/>
</dbReference>
<dbReference type="PANTHER" id="PTHR30546">
    <property type="entry name" value="FLAVODOXIN-RELATED PROTEIN WRBA-RELATED"/>
    <property type="match status" value="1"/>
</dbReference>
<evidence type="ECO:0000256" key="1">
    <source>
        <dbReference type="ARBA" id="ARBA00001917"/>
    </source>
</evidence>
<protein>
    <submittedName>
        <fullName evidence="6">NAD(P)H:quinone oxidoreductase</fullName>
        <ecNumber evidence="6">1.6.5.2</ecNumber>
    </submittedName>
</protein>
<dbReference type="PANTHER" id="PTHR30546:SF23">
    <property type="entry name" value="FLAVOPROTEIN-LIKE PROTEIN YCP4-RELATED"/>
    <property type="match status" value="1"/>
</dbReference>
<comment type="cofactor">
    <cofactor evidence="1">
        <name>FMN</name>
        <dbReference type="ChEBI" id="CHEBI:58210"/>
    </cofactor>
</comment>
<accession>A0ABS7YKZ6</accession>
<evidence type="ECO:0000259" key="5">
    <source>
        <dbReference type="PROSITE" id="PS50902"/>
    </source>
</evidence>
<comment type="similarity">
    <text evidence="2">Belongs to the WrbA family.</text>
</comment>
<evidence type="ECO:0000256" key="2">
    <source>
        <dbReference type="ARBA" id="ARBA00006961"/>
    </source>
</evidence>
<keyword evidence="4" id="KW-0288">FMN</keyword>
<dbReference type="Proteomes" id="UP001199044">
    <property type="component" value="Unassembled WGS sequence"/>
</dbReference>
<dbReference type="GO" id="GO:0003955">
    <property type="term" value="F:NAD(P)H dehydrogenase (quinone) activity"/>
    <property type="evidence" value="ECO:0007669"/>
    <property type="project" value="UniProtKB-EC"/>
</dbReference>
<feature type="domain" description="Flavodoxin-like" evidence="5">
    <location>
        <begin position="5"/>
        <end position="185"/>
    </location>
</feature>
<dbReference type="PROSITE" id="PS50902">
    <property type="entry name" value="FLAVODOXIN_LIKE"/>
    <property type="match status" value="1"/>
</dbReference>
<dbReference type="EMBL" id="JAIWIU010000010">
    <property type="protein sequence ID" value="MCA2014889.1"/>
    <property type="molecule type" value="Genomic_DNA"/>
</dbReference>
<comment type="caution">
    <text evidence="6">The sequence shown here is derived from an EMBL/GenBank/DDBJ whole genome shotgun (WGS) entry which is preliminary data.</text>
</comment>